<gene>
    <name evidence="1" type="ORF">PBR_0917</name>
</gene>
<dbReference type="GO" id="GO:0032259">
    <property type="term" value="P:methylation"/>
    <property type="evidence" value="ECO:0007669"/>
    <property type="project" value="UniProtKB-KW"/>
</dbReference>
<dbReference type="CDD" id="cd02440">
    <property type="entry name" value="AdoMet_MTases"/>
    <property type="match status" value="1"/>
</dbReference>
<keyword evidence="1" id="KW-0489">Methyltransferase</keyword>
<evidence type="ECO:0000313" key="1">
    <source>
        <dbReference type="EMBL" id="EFI72623.1"/>
    </source>
</evidence>
<accession>D8DVB7</accession>
<organism evidence="1 2">
    <name type="scientific">Segatella baroniae B14</name>
    <dbReference type="NCBI Taxonomy" id="752555"/>
    <lineage>
        <taxon>Bacteria</taxon>
        <taxon>Pseudomonadati</taxon>
        <taxon>Bacteroidota</taxon>
        <taxon>Bacteroidia</taxon>
        <taxon>Bacteroidales</taxon>
        <taxon>Prevotellaceae</taxon>
        <taxon>Segatella</taxon>
    </lineage>
</organism>
<keyword evidence="2" id="KW-1185">Reference proteome</keyword>
<dbReference type="Gene3D" id="3.40.50.150">
    <property type="entry name" value="Vaccinia Virus protein VP39"/>
    <property type="match status" value="1"/>
</dbReference>
<dbReference type="SUPFAM" id="SSF53335">
    <property type="entry name" value="S-adenosyl-L-methionine-dependent methyltransferases"/>
    <property type="match status" value="1"/>
</dbReference>
<keyword evidence="1" id="KW-0808">Transferase</keyword>
<dbReference type="InterPro" id="IPR029063">
    <property type="entry name" value="SAM-dependent_MTases_sf"/>
</dbReference>
<dbReference type="GO" id="GO:0008168">
    <property type="term" value="F:methyltransferase activity"/>
    <property type="evidence" value="ECO:0007669"/>
    <property type="project" value="UniProtKB-KW"/>
</dbReference>
<dbReference type="EMBL" id="ADWO01000038">
    <property type="protein sequence ID" value="EFI72623.1"/>
    <property type="molecule type" value="Genomic_DNA"/>
</dbReference>
<proteinExistence type="predicted"/>
<dbReference type="AlphaFoldDB" id="D8DVB7"/>
<dbReference type="Pfam" id="PF13489">
    <property type="entry name" value="Methyltransf_23"/>
    <property type="match status" value="1"/>
</dbReference>
<evidence type="ECO:0000313" key="2">
    <source>
        <dbReference type="Proteomes" id="UP000004524"/>
    </source>
</evidence>
<name>D8DVB7_9BACT</name>
<protein>
    <submittedName>
        <fullName evidence="1">Methyltransferase type 11</fullName>
    </submittedName>
</protein>
<dbReference type="STRING" id="77095.SAMN05216455_11115"/>
<sequence length="247" mass="28070">MQAKYKYDKKMNSKTDAMGRAIAEYNNTHKAGKLRVFSPMFDEDEIPVEWLFRTYGEMPKWEQQALDRAQGRILDVGAASGCHSLVLQEQGKNVVAIDISPLSVEVMVQRGVKHAIEQDFFAVTEQYDTILMLMNGIGIVGTIDQLPDFFEHLKRILAPGGQLLCDSSDISYIFEDEDGFIEYPEDSNYFGELTYRMQYKDTVGEPFPWLYIDAQTLGDAAVKAGFDFEVLAEGDHYEYLARITRAV</sequence>
<comment type="caution">
    <text evidence="1">The sequence shown here is derived from an EMBL/GenBank/DDBJ whole genome shotgun (WGS) entry which is preliminary data.</text>
</comment>
<dbReference type="Proteomes" id="UP000004524">
    <property type="component" value="Unassembled WGS sequence"/>
</dbReference>
<reference evidence="1 2" key="1">
    <citation type="journal article" date="2010" name="Microb. Ecol.">
        <title>Comparative genome analysis of Prevotella ruminicola and Prevotella bryantii: insights into their environmental niche.</title>
        <authorList>
            <consortium name="North American Consortium for Rumen Bacteria"/>
            <person name="Purushe J."/>
            <person name="Fouts D.E."/>
            <person name="Morrison M."/>
            <person name="White B.A."/>
            <person name="Mackie R.I."/>
            <person name="Coutinho P.M."/>
            <person name="Henrissat B."/>
            <person name="Nelson K.E."/>
        </authorList>
    </citation>
    <scope>NUCLEOTIDE SEQUENCE [LARGE SCALE GENOMIC DNA]</scope>
    <source>
        <strain evidence="1 2">B14</strain>
    </source>
</reference>